<proteinExistence type="predicted"/>
<protein>
    <submittedName>
        <fullName evidence="3">Tripartite tricarboxylate transporter TctB family protein</fullName>
    </submittedName>
</protein>
<gene>
    <name evidence="3" type="ORF">EL18_00362</name>
</gene>
<dbReference type="AlphaFoldDB" id="A0A084U8R1"/>
<dbReference type="Pfam" id="PF07331">
    <property type="entry name" value="TctB"/>
    <property type="match status" value="1"/>
</dbReference>
<comment type="caution">
    <text evidence="3">The sequence shown here is derived from an EMBL/GenBank/DDBJ whole genome shotgun (WGS) entry which is preliminary data.</text>
</comment>
<keyword evidence="1" id="KW-0472">Membrane</keyword>
<keyword evidence="1" id="KW-0812">Transmembrane</keyword>
<dbReference type="PATRIC" id="fig|472175.3.peg.375"/>
<organism evidence="3 4">
    <name type="scientific">Nitratireductor basaltis</name>
    <dbReference type="NCBI Taxonomy" id="472175"/>
    <lineage>
        <taxon>Bacteria</taxon>
        <taxon>Pseudomonadati</taxon>
        <taxon>Pseudomonadota</taxon>
        <taxon>Alphaproteobacteria</taxon>
        <taxon>Hyphomicrobiales</taxon>
        <taxon>Phyllobacteriaceae</taxon>
        <taxon>Nitratireductor</taxon>
    </lineage>
</organism>
<evidence type="ECO:0000313" key="3">
    <source>
        <dbReference type="EMBL" id="KFB09347.1"/>
    </source>
</evidence>
<dbReference type="Proteomes" id="UP000053675">
    <property type="component" value="Unassembled WGS sequence"/>
</dbReference>
<feature type="transmembrane region" description="Helical" evidence="1">
    <location>
        <begin position="106"/>
        <end position="123"/>
    </location>
</feature>
<feature type="transmembrane region" description="Helical" evidence="1">
    <location>
        <begin position="135"/>
        <end position="159"/>
    </location>
</feature>
<keyword evidence="4" id="KW-1185">Reference proteome</keyword>
<dbReference type="OrthoDB" id="7867848at2"/>
<reference evidence="3 4" key="1">
    <citation type="submission" date="2014-05" db="EMBL/GenBank/DDBJ databases">
        <title>Draft Genome Sequence of Nitratireductor basaltis Strain UMTGB225, A Marine Bacterium Isolated from Green Barrel Tunicate.</title>
        <authorList>
            <person name="Gan H.Y."/>
        </authorList>
    </citation>
    <scope>NUCLEOTIDE SEQUENCE [LARGE SCALE GENOMIC DNA]</scope>
    <source>
        <strain evidence="3 4">UMTGB225</strain>
    </source>
</reference>
<dbReference type="eggNOG" id="ENOG5032ZWM">
    <property type="taxonomic scope" value="Bacteria"/>
</dbReference>
<keyword evidence="1" id="KW-1133">Transmembrane helix</keyword>
<evidence type="ECO:0000256" key="1">
    <source>
        <dbReference type="SAM" id="Phobius"/>
    </source>
</evidence>
<dbReference type="STRING" id="472175.EL18_00362"/>
<name>A0A084U8R1_9HYPH</name>
<feature type="transmembrane region" description="Helical" evidence="1">
    <location>
        <begin position="39"/>
        <end position="60"/>
    </location>
</feature>
<dbReference type="EMBL" id="JMQM01000001">
    <property type="protein sequence ID" value="KFB09347.1"/>
    <property type="molecule type" value="Genomic_DNA"/>
</dbReference>
<feature type="transmembrane region" description="Helical" evidence="1">
    <location>
        <begin position="81"/>
        <end position="100"/>
    </location>
</feature>
<accession>A0A084U8R1</accession>
<sequence>MMRLIRGQVIFALGLAVLNTIYASQLVQMDRPFATGEPGPAFLPVMLCGFVYLASLVIVIREFRAAPTGAKTEPRSEVLPRISLLGPAITIGATALFIVAFVYLGYLVAAACFTFIVAWFFTFEQTGRLARSVAVALATCAVVTLFGWLFFVKLFGLYLPVWEL</sequence>
<evidence type="ECO:0000313" key="4">
    <source>
        <dbReference type="Proteomes" id="UP000053675"/>
    </source>
</evidence>
<evidence type="ECO:0000259" key="2">
    <source>
        <dbReference type="Pfam" id="PF07331"/>
    </source>
</evidence>
<dbReference type="RefSeq" id="WP_161781958.1">
    <property type="nucleotide sequence ID" value="NZ_JMQM01000001.1"/>
</dbReference>
<dbReference type="InterPro" id="IPR009936">
    <property type="entry name" value="DUF1468"/>
</dbReference>
<feature type="domain" description="DUF1468" evidence="2">
    <location>
        <begin position="10"/>
        <end position="160"/>
    </location>
</feature>